<comment type="caution">
    <text evidence="3">The sequence shown here is derived from an EMBL/GenBank/DDBJ whole genome shotgun (WGS) entry which is preliminary data.</text>
</comment>
<dbReference type="OrthoDB" id="3261064at2"/>
<evidence type="ECO:0000313" key="3">
    <source>
        <dbReference type="EMBL" id="TDS80533.1"/>
    </source>
</evidence>
<accession>A0A4R7FRU6</accession>
<feature type="region of interest" description="Disordered" evidence="1">
    <location>
        <begin position="519"/>
        <end position="546"/>
    </location>
</feature>
<organism evidence="3 4">
    <name type="scientific">Amnibacterium kyonggiense</name>
    <dbReference type="NCBI Taxonomy" id="595671"/>
    <lineage>
        <taxon>Bacteria</taxon>
        <taxon>Bacillati</taxon>
        <taxon>Actinomycetota</taxon>
        <taxon>Actinomycetes</taxon>
        <taxon>Micrococcales</taxon>
        <taxon>Microbacteriaceae</taxon>
        <taxon>Amnibacterium</taxon>
    </lineage>
</organism>
<evidence type="ECO:0000313" key="4">
    <source>
        <dbReference type="Proteomes" id="UP000295344"/>
    </source>
</evidence>
<gene>
    <name evidence="3" type="ORF">CLV52_1099</name>
</gene>
<feature type="domain" description="DUF222" evidence="2">
    <location>
        <begin position="151"/>
        <end position="447"/>
    </location>
</feature>
<protein>
    <submittedName>
        <fullName evidence="3">Uncharacterized protein DUF222</fullName>
    </submittedName>
</protein>
<evidence type="ECO:0000256" key="1">
    <source>
        <dbReference type="SAM" id="MobiDB-lite"/>
    </source>
</evidence>
<dbReference type="EMBL" id="SOAM01000001">
    <property type="protein sequence ID" value="TDS80533.1"/>
    <property type="molecule type" value="Genomic_DNA"/>
</dbReference>
<dbReference type="AlphaFoldDB" id="A0A4R7FRU6"/>
<name>A0A4R7FRU6_9MICO</name>
<keyword evidence="4" id="KW-1185">Reference proteome</keyword>
<dbReference type="InterPro" id="IPR003870">
    <property type="entry name" value="DUF222"/>
</dbReference>
<dbReference type="InterPro" id="IPR003615">
    <property type="entry name" value="HNH_nuc"/>
</dbReference>
<evidence type="ECO:0000259" key="2">
    <source>
        <dbReference type="Pfam" id="PF02720"/>
    </source>
</evidence>
<dbReference type="RefSeq" id="WP_133765247.1">
    <property type="nucleotide sequence ID" value="NZ_BAAARP010000001.1"/>
</dbReference>
<dbReference type="Proteomes" id="UP000295344">
    <property type="component" value="Unassembled WGS sequence"/>
</dbReference>
<dbReference type="Pfam" id="PF02720">
    <property type="entry name" value="DUF222"/>
    <property type="match status" value="1"/>
</dbReference>
<dbReference type="CDD" id="cd00085">
    <property type="entry name" value="HNHc"/>
    <property type="match status" value="1"/>
</dbReference>
<proteinExistence type="predicted"/>
<sequence length="546" mass="59434">MRMDGVGGGAGRGTAAAVDPWAVLPDSVRILRREDGARFARVAARIWIGGDRSIPELMIQRLDAEPRVGAGDHHADLRGLDLESLAWALEAAAVAGMDARWRLTVDAVERWRFSDEELVGLPLAPNAQPDPDPVFDALAKVAEEQHFSNRADVRRVNAAVAAWRIARTEEDPGAANTPYQNGFFQDLGLQLGVAGMTAKSLVHTAERIERDLPGIWARFLEAAHPWRAMQHVRTAIEDLRDDVLPRFDEAAVDLLATTPVPKLPDALRRLAERLQARTADDRHDAAMRRRSVTIDPAADGMGWLHAYLPMEALAGLDHQLTKAAIAARRSADAPVGIGALRADILQDGLIDALSRDETRSDALVPARRGVKARVTVTIPAMSVLGHSTAPATLLGYGPIGLRTAARLAGEATCWVRVLTDPFTGAALDLGRRSYRPTADMRAMLRVLDGGGRGPGCPRGPEDVEVDHNRPFNQDGERGGTRIDNLMLLSRFDHDLKTAGETQVKLLRDRTGIFTTRAGNRYVTRPPDPLEPTPVPPELVDPDDCPF</sequence>
<feature type="compositionally biased region" description="Pro residues" evidence="1">
    <location>
        <begin position="525"/>
        <end position="538"/>
    </location>
</feature>
<reference evidence="3 4" key="1">
    <citation type="submission" date="2019-03" db="EMBL/GenBank/DDBJ databases">
        <title>Genomic Encyclopedia of Archaeal and Bacterial Type Strains, Phase II (KMG-II): from individual species to whole genera.</title>
        <authorList>
            <person name="Goeker M."/>
        </authorList>
    </citation>
    <scope>NUCLEOTIDE SEQUENCE [LARGE SCALE GENOMIC DNA]</scope>
    <source>
        <strain evidence="3 4">DSM 24782</strain>
    </source>
</reference>